<keyword evidence="3 6" id="KW-1133">Transmembrane helix</keyword>
<comment type="subcellular location">
    <subcellularLocation>
        <location evidence="1">Membrane</location>
        <topology evidence="1">Single-pass membrane protein</topology>
    </subcellularLocation>
</comment>
<sequence>MKIQSFDKIYNIHKKSRVKRWFFFILMAAVIVLFLPWTQNIKVMGNVTSLYQEQRPQQLNSPIPGKIIKWYVKNGDYIKKGDTILQLSEVKDDYFDPLLVQRTQQQVEAKKGVRDYYEAKVGTTNNQLQALATAKDIKLNQLQIKISQLKNKLAGEEAELAAAINELRLSEDQYARQKKCMTKVWFP</sequence>
<dbReference type="Proteomes" id="UP001463665">
    <property type="component" value="Chromosome"/>
</dbReference>
<keyword evidence="4 6" id="KW-0472">Membrane</keyword>
<dbReference type="PANTHER" id="PTHR30386:SF26">
    <property type="entry name" value="TRANSPORT PROTEIN COMB"/>
    <property type="match status" value="1"/>
</dbReference>
<dbReference type="Gene3D" id="2.40.50.100">
    <property type="match status" value="1"/>
</dbReference>
<protein>
    <submittedName>
        <fullName evidence="8">Biotin/lipoyl-binding protein</fullName>
    </submittedName>
</protein>
<dbReference type="EMBL" id="CP154834">
    <property type="protein sequence ID" value="XAO74305.1"/>
    <property type="molecule type" value="Genomic_DNA"/>
</dbReference>
<organism evidence="8 9">
    <name type="scientific">Chryseobacterium endophyticum</name>
    <dbReference type="NCBI Taxonomy" id="1854762"/>
    <lineage>
        <taxon>Bacteria</taxon>
        <taxon>Pseudomonadati</taxon>
        <taxon>Bacteroidota</taxon>
        <taxon>Flavobacteriia</taxon>
        <taxon>Flavobacteriales</taxon>
        <taxon>Weeksellaceae</taxon>
        <taxon>Chryseobacterium group</taxon>
        <taxon>Chryseobacterium</taxon>
    </lineage>
</organism>
<dbReference type="InterPro" id="IPR011053">
    <property type="entry name" value="Single_hybrid_motif"/>
</dbReference>
<feature type="coiled-coil region" evidence="5">
    <location>
        <begin position="132"/>
        <end position="173"/>
    </location>
</feature>
<dbReference type="Pfam" id="PF00364">
    <property type="entry name" value="Biotin_lipoyl"/>
    <property type="match status" value="1"/>
</dbReference>
<keyword evidence="9" id="KW-1185">Reference proteome</keyword>
<dbReference type="InterPro" id="IPR050739">
    <property type="entry name" value="MFP"/>
</dbReference>
<evidence type="ECO:0000313" key="8">
    <source>
        <dbReference type="EMBL" id="XAO74305.1"/>
    </source>
</evidence>
<keyword evidence="5" id="KW-0175">Coiled coil</keyword>
<evidence type="ECO:0000256" key="3">
    <source>
        <dbReference type="ARBA" id="ARBA00022989"/>
    </source>
</evidence>
<feature type="domain" description="Lipoyl-binding" evidence="7">
    <location>
        <begin position="58"/>
        <end position="89"/>
    </location>
</feature>
<evidence type="ECO:0000313" key="9">
    <source>
        <dbReference type="Proteomes" id="UP001463665"/>
    </source>
</evidence>
<feature type="transmembrane region" description="Helical" evidence="6">
    <location>
        <begin position="21"/>
        <end position="38"/>
    </location>
</feature>
<gene>
    <name evidence="8" type="ORF">AAFP95_22310</name>
</gene>
<name>A0AAU6WPC1_9FLAO</name>
<evidence type="ECO:0000256" key="6">
    <source>
        <dbReference type="SAM" id="Phobius"/>
    </source>
</evidence>
<keyword evidence="2 6" id="KW-0812">Transmembrane</keyword>
<dbReference type="GO" id="GO:0016020">
    <property type="term" value="C:membrane"/>
    <property type="evidence" value="ECO:0007669"/>
    <property type="project" value="UniProtKB-SubCell"/>
</dbReference>
<dbReference type="PANTHER" id="PTHR30386">
    <property type="entry name" value="MEMBRANE FUSION SUBUNIT OF EMRAB-TOLC MULTIDRUG EFFLUX PUMP"/>
    <property type="match status" value="1"/>
</dbReference>
<evidence type="ECO:0000256" key="5">
    <source>
        <dbReference type="SAM" id="Coils"/>
    </source>
</evidence>
<dbReference type="RefSeq" id="WP_345766485.1">
    <property type="nucleotide sequence ID" value="NZ_CP154834.1"/>
</dbReference>
<evidence type="ECO:0000256" key="1">
    <source>
        <dbReference type="ARBA" id="ARBA00004167"/>
    </source>
</evidence>
<evidence type="ECO:0000259" key="7">
    <source>
        <dbReference type="Pfam" id="PF00364"/>
    </source>
</evidence>
<dbReference type="SUPFAM" id="SSF51230">
    <property type="entry name" value="Single hybrid motif"/>
    <property type="match status" value="1"/>
</dbReference>
<dbReference type="InterPro" id="IPR000089">
    <property type="entry name" value="Biotin_lipoyl"/>
</dbReference>
<accession>A0AAU6WPC1</accession>
<evidence type="ECO:0000256" key="4">
    <source>
        <dbReference type="ARBA" id="ARBA00023136"/>
    </source>
</evidence>
<reference evidence="8 9" key="1">
    <citation type="submission" date="2024-04" db="EMBL/GenBank/DDBJ databases">
        <title>Genome sequencing and assembly of rice foliar adapted Chryseobacterium endophyticum OsEnb-ALM-A6.</title>
        <authorList>
            <person name="Kumar S."/>
            <person name="Javed M."/>
            <person name="Chouhan V."/>
            <person name="Charishma K."/>
            <person name="Patel A."/>
            <person name="Kumar M."/>
            <person name="Sahu K.P."/>
            <person name="Kumar A."/>
        </authorList>
    </citation>
    <scope>NUCLEOTIDE SEQUENCE [LARGE SCALE GENOMIC DNA]</scope>
    <source>
        <strain evidence="8 9">OsEnb-ALM-A6</strain>
    </source>
</reference>
<proteinExistence type="predicted"/>
<dbReference type="AlphaFoldDB" id="A0AAU6WPC1"/>
<evidence type="ECO:0000256" key="2">
    <source>
        <dbReference type="ARBA" id="ARBA00022692"/>
    </source>
</evidence>